<dbReference type="CDD" id="cd17324">
    <property type="entry name" value="MFS_NepI_like"/>
    <property type="match status" value="1"/>
</dbReference>
<organism evidence="9 10">
    <name type="scientific">Lactococcus nasutitermitis</name>
    <dbReference type="NCBI Taxonomy" id="1652957"/>
    <lineage>
        <taxon>Bacteria</taxon>
        <taxon>Bacillati</taxon>
        <taxon>Bacillota</taxon>
        <taxon>Bacilli</taxon>
        <taxon>Lactobacillales</taxon>
        <taxon>Streptococcaceae</taxon>
        <taxon>Lactococcus</taxon>
    </lineage>
</organism>
<keyword evidence="10" id="KW-1185">Reference proteome</keyword>
<dbReference type="InterPro" id="IPR020846">
    <property type="entry name" value="MFS_dom"/>
</dbReference>
<feature type="transmembrane region" description="Helical" evidence="7">
    <location>
        <begin position="297"/>
        <end position="321"/>
    </location>
</feature>
<keyword evidence="3" id="KW-1003">Cell membrane</keyword>
<comment type="caution">
    <text evidence="9">The sequence shown here is derived from an EMBL/GenBank/DDBJ whole genome shotgun (WGS) entry which is preliminary data.</text>
</comment>
<dbReference type="SUPFAM" id="SSF103473">
    <property type="entry name" value="MFS general substrate transporter"/>
    <property type="match status" value="1"/>
</dbReference>
<dbReference type="Proteomes" id="UP001595987">
    <property type="component" value="Unassembled WGS sequence"/>
</dbReference>
<feature type="transmembrane region" description="Helical" evidence="7">
    <location>
        <begin position="215"/>
        <end position="234"/>
    </location>
</feature>
<keyword evidence="6 7" id="KW-0472">Membrane</keyword>
<evidence type="ECO:0000259" key="8">
    <source>
        <dbReference type="PROSITE" id="PS50850"/>
    </source>
</evidence>
<reference evidence="10" key="1">
    <citation type="journal article" date="2019" name="Int. J. Syst. Evol. Microbiol.">
        <title>The Global Catalogue of Microorganisms (GCM) 10K type strain sequencing project: providing services to taxonomists for standard genome sequencing and annotation.</title>
        <authorList>
            <consortium name="The Broad Institute Genomics Platform"/>
            <consortium name="The Broad Institute Genome Sequencing Center for Infectious Disease"/>
            <person name="Wu L."/>
            <person name="Ma J."/>
        </authorList>
    </citation>
    <scope>NUCLEOTIDE SEQUENCE [LARGE SCALE GENOMIC DNA]</scope>
    <source>
        <strain evidence="10">CCUG 63287</strain>
    </source>
</reference>
<sequence>MTFKKVTIVIALFLGVFVVGADSFIISPLLPEIAHDFHTSISQTALGVTTYALCEMIGAPLFGPLGDRFSKRRLLLVGLSIFLLGTFLCAIATSLVPFYIYRAIAGLGAALFLPNVWAFIGSYFENKTMNKIMGLVMSALSLSVALGVPLGSFLAQLSSWHSAFWASGILSAIVVLIVFIAIPNTRSQSQKVTYLANFKAVFKTKNAPQALLTDLFWMFAFYILYTFLGSFLTLNFQFNVATTGTIFLIYGFANFIAASTGGFIMNHLGREKSIFINGCASIVFVLCLGLLGKSFPLMLLFLICIAFSMGFGVTAISAYLASLSANHRSTLMSFNSSALYLGLTIASALGGFIFENVGFWLLGVLSALAFAVATFLAHQLTKK</sequence>
<name>A0ABV9JF45_9LACT</name>
<dbReference type="InterPro" id="IPR011701">
    <property type="entry name" value="MFS"/>
</dbReference>
<dbReference type="Gene3D" id="1.20.1250.20">
    <property type="entry name" value="MFS general substrate transporter like domains"/>
    <property type="match status" value="1"/>
</dbReference>
<feature type="domain" description="Major facilitator superfamily (MFS) profile" evidence="8">
    <location>
        <begin position="8"/>
        <end position="381"/>
    </location>
</feature>
<feature type="transmembrane region" description="Helical" evidence="7">
    <location>
        <begin position="274"/>
        <end position="291"/>
    </location>
</feature>
<evidence type="ECO:0000256" key="7">
    <source>
        <dbReference type="SAM" id="Phobius"/>
    </source>
</evidence>
<evidence type="ECO:0000256" key="5">
    <source>
        <dbReference type="ARBA" id="ARBA00022989"/>
    </source>
</evidence>
<comment type="subcellular location">
    <subcellularLocation>
        <location evidence="1">Cell membrane</location>
        <topology evidence="1">Multi-pass membrane protein</topology>
    </subcellularLocation>
</comment>
<feature type="transmembrane region" description="Helical" evidence="7">
    <location>
        <begin position="132"/>
        <end position="157"/>
    </location>
</feature>
<dbReference type="InterPro" id="IPR050189">
    <property type="entry name" value="MFS_Efflux_Transporters"/>
</dbReference>
<evidence type="ECO:0000256" key="6">
    <source>
        <dbReference type="ARBA" id="ARBA00023136"/>
    </source>
</evidence>
<dbReference type="Pfam" id="PF07690">
    <property type="entry name" value="MFS_1"/>
    <property type="match status" value="1"/>
</dbReference>
<accession>A0ABV9JF45</accession>
<feature type="transmembrane region" description="Helical" evidence="7">
    <location>
        <begin position="163"/>
        <end position="182"/>
    </location>
</feature>
<feature type="transmembrane region" description="Helical" evidence="7">
    <location>
        <begin position="74"/>
        <end position="93"/>
    </location>
</feature>
<dbReference type="InterPro" id="IPR036259">
    <property type="entry name" value="MFS_trans_sf"/>
</dbReference>
<keyword evidence="5 7" id="KW-1133">Transmembrane helix</keyword>
<evidence type="ECO:0000313" key="10">
    <source>
        <dbReference type="Proteomes" id="UP001595987"/>
    </source>
</evidence>
<evidence type="ECO:0000256" key="2">
    <source>
        <dbReference type="ARBA" id="ARBA00022448"/>
    </source>
</evidence>
<evidence type="ECO:0000313" key="9">
    <source>
        <dbReference type="EMBL" id="MFC4652100.1"/>
    </source>
</evidence>
<dbReference type="PANTHER" id="PTHR43124:SF3">
    <property type="entry name" value="CHLORAMPHENICOL EFFLUX PUMP RV0191"/>
    <property type="match status" value="1"/>
</dbReference>
<dbReference type="RefSeq" id="WP_213533391.1">
    <property type="nucleotide sequence ID" value="NZ_BOVQ01000002.1"/>
</dbReference>
<feature type="transmembrane region" description="Helical" evidence="7">
    <location>
        <begin position="359"/>
        <end position="377"/>
    </location>
</feature>
<feature type="transmembrane region" description="Helical" evidence="7">
    <location>
        <begin position="45"/>
        <end position="62"/>
    </location>
</feature>
<dbReference type="PROSITE" id="PS50850">
    <property type="entry name" value="MFS"/>
    <property type="match status" value="1"/>
</dbReference>
<evidence type="ECO:0000256" key="4">
    <source>
        <dbReference type="ARBA" id="ARBA00022692"/>
    </source>
</evidence>
<feature type="transmembrane region" description="Helical" evidence="7">
    <location>
        <begin position="246"/>
        <end position="265"/>
    </location>
</feature>
<feature type="transmembrane region" description="Helical" evidence="7">
    <location>
        <begin position="99"/>
        <end position="120"/>
    </location>
</feature>
<protein>
    <submittedName>
        <fullName evidence="9">MFS transporter</fullName>
    </submittedName>
</protein>
<feature type="transmembrane region" description="Helical" evidence="7">
    <location>
        <begin position="333"/>
        <end position="353"/>
    </location>
</feature>
<proteinExistence type="predicted"/>
<evidence type="ECO:0000256" key="1">
    <source>
        <dbReference type="ARBA" id="ARBA00004651"/>
    </source>
</evidence>
<dbReference type="EMBL" id="JBHSGD010000004">
    <property type="protein sequence ID" value="MFC4652100.1"/>
    <property type="molecule type" value="Genomic_DNA"/>
</dbReference>
<evidence type="ECO:0000256" key="3">
    <source>
        <dbReference type="ARBA" id="ARBA00022475"/>
    </source>
</evidence>
<gene>
    <name evidence="9" type="ORF">ACFO26_04190</name>
</gene>
<keyword evidence="4 7" id="KW-0812">Transmembrane</keyword>
<dbReference type="PANTHER" id="PTHR43124">
    <property type="entry name" value="PURINE EFFLUX PUMP PBUE"/>
    <property type="match status" value="1"/>
</dbReference>
<keyword evidence="2" id="KW-0813">Transport</keyword>